<feature type="signal peptide" evidence="1">
    <location>
        <begin position="1"/>
        <end position="25"/>
    </location>
</feature>
<name>A0AAE9WZY2_PLAYO</name>
<dbReference type="Proteomes" id="UP001054126">
    <property type="component" value="Chromosome 13"/>
</dbReference>
<dbReference type="InterPro" id="IPR006486">
    <property type="entry name" value="PYST_A"/>
</dbReference>
<dbReference type="SUPFAM" id="SSF55961">
    <property type="entry name" value="Bet v1-like"/>
    <property type="match status" value="1"/>
</dbReference>
<dbReference type="AlphaFoldDB" id="A0AAE9WZY2"/>
<evidence type="ECO:0000256" key="1">
    <source>
        <dbReference type="SAM" id="SignalP"/>
    </source>
</evidence>
<evidence type="ECO:0000313" key="2">
    <source>
        <dbReference type="EMBL" id="WBY59614.1"/>
    </source>
</evidence>
<dbReference type="NCBIfam" id="TIGR01599">
    <property type="entry name" value="PYST-A"/>
    <property type="match status" value="1"/>
</dbReference>
<protein>
    <submittedName>
        <fullName evidence="2">Fam-a protein</fullName>
    </submittedName>
</protein>
<proteinExistence type="predicted"/>
<accession>A0AAE9WZY2</accession>
<sequence length="268" mass="31886">MNKFYIQIVFFLLIIPLYVNNKTLATELVPKKDKKHKSKKIYSTYDNTQLIYERNKHLLYTDTKETINACRFMNDALKQLEYHATSKEGYKLYGTNSIYYMYSYKKKHRGNTRVDKIKYIIKNPNKYTGLINKFWDPDSSNFFYLGSTKRKIVRVYGPNLVMIQHRCKVWPWSRQKYFYALAAKFKISENKTIIVMASGNINDHNRKNKKHFENTIVESANLFQAEVDSEDDIRSGKLKKMFVHLNGYIVEKKNGHIYITYIESIKGW</sequence>
<evidence type="ECO:0000313" key="3">
    <source>
        <dbReference type="Proteomes" id="UP001054126"/>
    </source>
</evidence>
<organism evidence="2 3">
    <name type="scientific">Plasmodium yoelii yoelii</name>
    <dbReference type="NCBI Taxonomy" id="73239"/>
    <lineage>
        <taxon>Eukaryota</taxon>
        <taxon>Sar</taxon>
        <taxon>Alveolata</taxon>
        <taxon>Apicomplexa</taxon>
        <taxon>Aconoidasida</taxon>
        <taxon>Haemosporida</taxon>
        <taxon>Plasmodiidae</taxon>
        <taxon>Plasmodium</taxon>
        <taxon>Plasmodium (Vinckeia)</taxon>
    </lineage>
</organism>
<gene>
    <name evidence="2" type="ORF">Py17XNL_001302845</name>
</gene>
<reference evidence="2" key="1">
    <citation type="submission" date="2023-01" db="EMBL/GenBank/DDBJ databases">
        <title>Long-Read Genome Assembly and Gene Model Annotations for the Rodent Malaria Parasite Plasmodium yoelii 17XNL.</title>
        <authorList>
            <person name="Mitchell G.J."/>
            <person name="Sebastian A."/>
            <person name="Albert I."/>
            <person name="Lindner S.E."/>
        </authorList>
    </citation>
    <scope>NUCLEOTIDE SEQUENCE</scope>
    <source>
        <strain evidence="2">17XNL clone 1.1</strain>
    </source>
</reference>
<dbReference type="EMBL" id="CP115537">
    <property type="protein sequence ID" value="WBY59614.1"/>
    <property type="molecule type" value="Genomic_DNA"/>
</dbReference>
<feature type="chain" id="PRO_5041939289" evidence="1">
    <location>
        <begin position="26"/>
        <end position="268"/>
    </location>
</feature>
<keyword evidence="1" id="KW-0732">Signal</keyword>